<sequence>MFDYAEKETGYGWCVVGASFLVHVIVCGVVYSCGIVHEIFRNYFNQPSHFLTSWIATSQLAMTILTGLPATLMTYKLGYRPTVMIGSMVAAFGMTSSVFCTEFWQVLLTFGVTTGVGFGLALAPSVLIVESYFYKRRTLATSVVYSGFSVGLIFMPILIYYLEDLFSWKGTAFILGGICLNILFCGAAYRPPPAPPTPSALKIFRIGLCRSRAFVFLCLSNAIWSFGSIMVYNYLPLYAIESGQSPEGATILLGVVGLSGALSRPMFQLFGHSAKLDHASVLVCSVGLAAVLTGLHPQLMIHKAGQIGLAVIFGLHGAFTTILMSMLSGDLIGAEYLAWGRGFITLSIALGVVTGSPLAGYVLDVTDDDYEIVFYLAGSAMLLSSCIMAITNMKRCYFRPTTDWSDSESESSAASYNKHFNMCAEEHVLLNHTTETEASVKHHNLMKSEEVGEAATSGSEAAASGVTFRYTTNPVTSYPPFRYSAFLSAPETNV</sequence>
<dbReference type="PANTHER" id="PTHR11360">
    <property type="entry name" value="MONOCARBOXYLATE TRANSPORTER"/>
    <property type="match status" value="1"/>
</dbReference>
<accession>A0AAD9IYY6</accession>
<feature type="transmembrane region" description="Helical" evidence="1">
    <location>
        <begin position="173"/>
        <end position="192"/>
    </location>
</feature>
<feature type="transmembrane region" description="Helical" evidence="1">
    <location>
        <begin position="339"/>
        <end position="360"/>
    </location>
</feature>
<keyword evidence="3" id="KW-1185">Reference proteome</keyword>
<name>A0AAD9IYY6_9ANNE</name>
<feature type="transmembrane region" description="Helical" evidence="1">
    <location>
        <begin position="139"/>
        <end position="161"/>
    </location>
</feature>
<keyword evidence="1" id="KW-0812">Transmembrane</keyword>
<reference evidence="2" key="1">
    <citation type="journal article" date="2023" name="Mol. Biol. Evol.">
        <title>Third-Generation Sequencing Reveals the Adaptive Role of the Epigenome in Three Deep-Sea Polychaetes.</title>
        <authorList>
            <person name="Perez M."/>
            <person name="Aroh O."/>
            <person name="Sun Y."/>
            <person name="Lan Y."/>
            <person name="Juniper S.K."/>
            <person name="Young C.R."/>
            <person name="Angers B."/>
            <person name="Qian P.Y."/>
        </authorList>
    </citation>
    <scope>NUCLEOTIDE SEQUENCE</scope>
    <source>
        <strain evidence="2">P08H-3</strain>
    </source>
</reference>
<feature type="transmembrane region" description="Helical" evidence="1">
    <location>
        <begin position="307"/>
        <end position="327"/>
    </location>
</feature>
<dbReference type="Pfam" id="PF07690">
    <property type="entry name" value="MFS_1"/>
    <property type="match status" value="1"/>
</dbReference>
<dbReference type="InterPro" id="IPR011701">
    <property type="entry name" value="MFS"/>
</dbReference>
<feature type="transmembrane region" description="Helical" evidence="1">
    <location>
        <begin position="372"/>
        <end position="390"/>
    </location>
</feature>
<evidence type="ECO:0000313" key="2">
    <source>
        <dbReference type="EMBL" id="KAK2143118.1"/>
    </source>
</evidence>
<dbReference type="Gene3D" id="1.20.1250.20">
    <property type="entry name" value="MFS general substrate transporter like domains"/>
    <property type="match status" value="1"/>
</dbReference>
<dbReference type="InterPro" id="IPR050327">
    <property type="entry name" value="Proton-linked_MCT"/>
</dbReference>
<dbReference type="GO" id="GO:0022857">
    <property type="term" value="F:transmembrane transporter activity"/>
    <property type="evidence" value="ECO:0007669"/>
    <property type="project" value="InterPro"/>
</dbReference>
<feature type="transmembrane region" description="Helical" evidence="1">
    <location>
        <begin position="105"/>
        <end position="127"/>
    </location>
</feature>
<keyword evidence="1" id="KW-0472">Membrane</keyword>
<feature type="transmembrane region" description="Helical" evidence="1">
    <location>
        <begin position="82"/>
        <end position="99"/>
    </location>
</feature>
<evidence type="ECO:0000313" key="3">
    <source>
        <dbReference type="Proteomes" id="UP001208570"/>
    </source>
</evidence>
<proteinExistence type="predicted"/>
<keyword evidence="1" id="KW-1133">Transmembrane helix</keyword>
<gene>
    <name evidence="2" type="ORF">LSH36_875g01059</name>
</gene>
<feature type="transmembrane region" description="Helical" evidence="1">
    <location>
        <begin position="51"/>
        <end position="70"/>
    </location>
</feature>
<dbReference type="PANTHER" id="PTHR11360:SF284">
    <property type="entry name" value="EG:103B4.3 PROTEIN-RELATED"/>
    <property type="match status" value="1"/>
</dbReference>
<feature type="transmembrane region" description="Helical" evidence="1">
    <location>
        <begin position="279"/>
        <end position="301"/>
    </location>
</feature>
<dbReference type="Proteomes" id="UP001208570">
    <property type="component" value="Unassembled WGS sequence"/>
</dbReference>
<dbReference type="SUPFAM" id="SSF103473">
    <property type="entry name" value="MFS general substrate transporter"/>
    <property type="match status" value="1"/>
</dbReference>
<comment type="caution">
    <text evidence="2">The sequence shown here is derived from an EMBL/GenBank/DDBJ whole genome shotgun (WGS) entry which is preliminary data.</text>
</comment>
<organism evidence="2 3">
    <name type="scientific">Paralvinella palmiformis</name>
    <dbReference type="NCBI Taxonomy" id="53620"/>
    <lineage>
        <taxon>Eukaryota</taxon>
        <taxon>Metazoa</taxon>
        <taxon>Spiralia</taxon>
        <taxon>Lophotrochozoa</taxon>
        <taxon>Annelida</taxon>
        <taxon>Polychaeta</taxon>
        <taxon>Sedentaria</taxon>
        <taxon>Canalipalpata</taxon>
        <taxon>Terebellida</taxon>
        <taxon>Terebelliformia</taxon>
        <taxon>Alvinellidae</taxon>
        <taxon>Paralvinella</taxon>
    </lineage>
</organism>
<dbReference type="AlphaFoldDB" id="A0AAD9IYY6"/>
<evidence type="ECO:0000256" key="1">
    <source>
        <dbReference type="SAM" id="Phobius"/>
    </source>
</evidence>
<dbReference type="InterPro" id="IPR036259">
    <property type="entry name" value="MFS_trans_sf"/>
</dbReference>
<dbReference type="PROSITE" id="PS51257">
    <property type="entry name" value="PROKAR_LIPOPROTEIN"/>
    <property type="match status" value="1"/>
</dbReference>
<dbReference type="EMBL" id="JAODUP010000875">
    <property type="protein sequence ID" value="KAK2143118.1"/>
    <property type="molecule type" value="Genomic_DNA"/>
</dbReference>
<protein>
    <submittedName>
        <fullName evidence="2">Uncharacterized protein</fullName>
    </submittedName>
</protein>
<feature type="transmembrane region" description="Helical" evidence="1">
    <location>
        <begin position="247"/>
        <end position="267"/>
    </location>
</feature>
<feature type="transmembrane region" description="Helical" evidence="1">
    <location>
        <begin position="213"/>
        <end position="235"/>
    </location>
</feature>
<feature type="transmembrane region" description="Helical" evidence="1">
    <location>
        <begin position="12"/>
        <end position="31"/>
    </location>
</feature>